<gene>
    <name evidence="1" type="ORF">JM47_01465</name>
</gene>
<dbReference type="PATRIC" id="fig|42094.4.peg.284"/>
<name>A0A0C5RBN4_9BACT</name>
<protein>
    <submittedName>
        <fullName evidence="1">Uncharacterized protein</fullName>
    </submittedName>
</protein>
<sequence length="71" mass="8325">MLIQPNNKKNEKIYEIKAIEADLVILENDIGDRKEIQTYEFDTQGIIPELGMLINLLDYNKTCSVFEIYEE</sequence>
<proteinExistence type="predicted"/>
<dbReference type="EMBL" id="CP009770">
    <property type="protein sequence ID" value="AJQ45281.1"/>
    <property type="molecule type" value="Genomic_DNA"/>
</dbReference>
<accession>A0A0C5RBN4</accession>
<dbReference type="RefSeq" id="WP_038101911.1">
    <property type="nucleotide sequence ID" value="NZ_CP009770.1"/>
</dbReference>
<dbReference type="STRING" id="42094.JM47_01465"/>
<dbReference type="KEGG" id="ude:JM47_01465"/>
<dbReference type="HOGENOM" id="CLU_2738904_0_0_14"/>
<evidence type="ECO:0000313" key="2">
    <source>
        <dbReference type="Proteomes" id="UP000032261"/>
    </source>
</evidence>
<reference evidence="1 2" key="1">
    <citation type="journal article" date="2015" name="Genome Announc.">
        <title>Genome Sequence of Ureaplasma diversum Strain ATCC 49782.</title>
        <authorList>
            <person name="Marques L.M."/>
            <person name="Guimaraes A.M."/>
            <person name="Martins H.B."/>
            <person name="Rezende I.S."/>
            <person name="Barbosa M.S."/>
            <person name="Campos G.B."/>
            <person name="do Nascimento N.C."/>
            <person name="Dos Santos A.P."/>
            <person name="Amorim A.T."/>
            <person name="Santos V.M."/>
            <person name="Messick J.B."/>
            <person name="Timenetsky J."/>
        </authorList>
    </citation>
    <scope>NUCLEOTIDE SEQUENCE [LARGE SCALE GENOMIC DNA]</scope>
    <source>
        <strain evidence="1 2">ATCC 49782</strain>
    </source>
</reference>
<evidence type="ECO:0000313" key="1">
    <source>
        <dbReference type="EMBL" id="AJQ45281.1"/>
    </source>
</evidence>
<organism evidence="1 2">
    <name type="scientific">Ureaplasma diversum</name>
    <dbReference type="NCBI Taxonomy" id="42094"/>
    <lineage>
        <taxon>Bacteria</taxon>
        <taxon>Bacillati</taxon>
        <taxon>Mycoplasmatota</taxon>
        <taxon>Mycoplasmoidales</taxon>
        <taxon>Mycoplasmoidaceae</taxon>
        <taxon>Ureaplasma</taxon>
    </lineage>
</organism>
<dbReference type="Proteomes" id="UP000032261">
    <property type="component" value="Chromosome"/>
</dbReference>
<dbReference type="AlphaFoldDB" id="A0A0C5RBN4"/>